<accession>A0A7W7WW60</accession>
<dbReference type="InterPro" id="IPR036388">
    <property type="entry name" value="WH-like_DNA-bd_sf"/>
</dbReference>
<evidence type="ECO:0000256" key="3">
    <source>
        <dbReference type="ARBA" id="ARBA00023163"/>
    </source>
</evidence>
<dbReference type="PANTHER" id="PTHR44688:SF16">
    <property type="entry name" value="DNA-BINDING TRANSCRIPTIONAL ACTIVATOR DEVR_DOSR"/>
    <property type="match status" value="1"/>
</dbReference>
<evidence type="ECO:0000313" key="5">
    <source>
        <dbReference type="EMBL" id="MBB4965776.1"/>
    </source>
</evidence>
<dbReference type="AlphaFoldDB" id="A0A7W7WW60"/>
<evidence type="ECO:0000313" key="6">
    <source>
        <dbReference type="Proteomes" id="UP000542674"/>
    </source>
</evidence>
<dbReference type="Pfam" id="PF00196">
    <property type="entry name" value="GerE"/>
    <property type="match status" value="1"/>
</dbReference>
<evidence type="ECO:0000256" key="2">
    <source>
        <dbReference type="ARBA" id="ARBA00023125"/>
    </source>
</evidence>
<comment type="caution">
    <text evidence="5">The sequence shown here is derived from an EMBL/GenBank/DDBJ whole genome shotgun (WGS) entry which is preliminary data.</text>
</comment>
<evidence type="ECO:0000259" key="4">
    <source>
        <dbReference type="PROSITE" id="PS50043"/>
    </source>
</evidence>
<dbReference type="PROSITE" id="PS50043">
    <property type="entry name" value="HTH_LUXR_2"/>
    <property type="match status" value="1"/>
</dbReference>
<protein>
    <submittedName>
        <fullName evidence="5">DNA-binding CsgD family transcriptional regulator</fullName>
    </submittedName>
</protein>
<keyword evidence="2 5" id="KW-0238">DNA-binding</keyword>
<dbReference type="SUPFAM" id="SSF46894">
    <property type="entry name" value="C-terminal effector domain of the bipartite response regulators"/>
    <property type="match status" value="1"/>
</dbReference>
<reference evidence="5 6" key="1">
    <citation type="submission" date="2020-08" db="EMBL/GenBank/DDBJ databases">
        <title>Sequencing the genomes of 1000 actinobacteria strains.</title>
        <authorList>
            <person name="Klenk H.-P."/>
        </authorList>
    </citation>
    <scope>NUCLEOTIDE SEQUENCE [LARGE SCALE GENOMIC DNA]</scope>
    <source>
        <strain evidence="5 6">DSM 45084</strain>
    </source>
</reference>
<dbReference type="CDD" id="cd06170">
    <property type="entry name" value="LuxR_C_like"/>
    <property type="match status" value="1"/>
</dbReference>
<gene>
    <name evidence="5" type="ORF">F4559_003135</name>
</gene>
<organism evidence="5 6">
    <name type="scientific">Saccharothrix violaceirubra</name>
    <dbReference type="NCBI Taxonomy" id="413306"/>
    <lineage>
        <taxon>Bacteria</taxon>
        <taxon>Bacillati</taxon>
        <taxon>Actinomycetota</taxon>
        <taxon>Actinomycetes</taxon>
        <taxon>Pseudonocardiales</taxon>
        <taxon>Pseudonocardiaceae</taxon>
        <taxon>Saccharothrix</taxon>
    </lineage>
</organism>
<dbReference type="GO" id="GO:0003677">
    <property type="term" value="F:DNA binding"/>
    <property type="evidence" value="ECO:0007669"/>
    <property type="project" value="UniProtKB-KW"/>
</dbReference>
<dbReference type="SMART" id="SM00421">
    <property type="entry name" value="HTH_LUXR"/>
    <property type="match status" value="1"/>
</dbReference>
<dbReference type="InterPro" id="IPR000792">
    <property type="entry name" value="Tscrpt_reg_LuxR_C"/>
</dbReference>
<feature type="domain" description="HTH luxR-type" evidence="4">
    <location>
        <begin position="127"/>
        <end position="192"/>
    </location>
</feature>
<dbReference type="InterPro" id="IPR016032">
    <property type="entry name" value="Sig_transdc_resp-reg_C-effctor"/>
</dbReference>
<dbReference type="EMBL" id="JACHJS010000001">
    <property type="protein sequence ID" value="MBB4965776.1"/>
    <property type="molecule type" value="Genomic_DNA"/>
</dbReference>
<keyword evidence="1" id="KW-0805">Transcription regulation</keyword>
<dbReference type="GO" id="GO:0006355">
    <property type="term" value="P:regulation of DNA-templated transcription"/>
    <property type="evidence" value="ECO:0007669"/>
    <property type="project" value="InterPro"/>
</dbReference>
<keyword evidence="3" id="KW-0804">Transcription</keyword>
<proteinExistence type="predicted"/>
<sequence length="197" mass="21237">MRTSLAQRDSESSWTVAIAVGLPLARIGVECAVAGDRDFRVVASVGLAEELDPVGCPADLTVVEVAPHGPVPAPVVFGALVCHSRVVVLAHAGDPRVRELSGVGAVVGHDTEARDLVRALRVTAGDRLPRRELLSRREVETVRHIGQGLTHRQIARRMGLTEATVSTYVKRIRGKLNVTNKAELVLRAMAFGYLTER</sequence>
<dbReference type="Proteomes" id="UP000542674">
    <property type="component" value="Unassembled WGS sequence"/>
</dbReference>
<evidence type="ECO:0000256" key="1">
    <source>
        <dbReference type="ARBA" id="ARBA00023015"/>
    </source>
</evidence>
<keyword evidence="6" id="KW-1185">Reference proteome</keyword>
<dbReference type="RefSeq" id="WP_184669456.1">
    <property type="nucleotide sequence ID" value="NZ_BAABAI010000038.1"/>
</dbReference>
<name>A0A7W7WW60_9PSEU</name>
<dbReference type="PRINTS" id="PR00038">
    <property type="entry name" value="HTHLUXR"/>
</dbReference>
<dbReference type="PANTHER" id="PTHR44688">
    <property type="entry name" value="DNA-BINDING TRANSCRIPTIONAL ACTIVATOR DEVR_DOSR"/>
    <property type="match status" value="1"/>
</dbReference>
<dbReference type="Gene3D" id="1.10.10.10">
    <property type="entry name" value="Winged helix-like DNA-binding domain superfamily/Winged helix DNA-binding domain"/>
    <property type="match status" value="1"/>
</dbReference>